<evidence type="ECO:0000313" key="2">
    <source>
        <dbReference type="Proteomes" id="UP001177023"/>
    </source>
</evidence>
<organism evidence="1 2">
    <name type="scientific">Mesorhabditis spiculigera</name>
    <dbReference type="NCBI Taxonomy" id="96644"/>
    <lineage>
        <taxon>Eukaryota</taxon>
        <taxon>Metazoa</taxon>
        <taxon>Ecdysozoa</taxon>
        <taxon>Nematoda</taxon>
        <taxon>Chromadorea</taxon>
        <taxon>Rhabditida</taxon>
        <taxon>Rhabditina</taxon>
        <taxon>Rhabditomorpha</taxon>
        <taxon>Rhabditoidea</taxon>
        <taxon>Rhabditidae</taxon>
        <taxon>Mesorhabditinae</taxon>
        <taxon>Mesorhabditis</taxon>
    </lineage>
</organism>
<dbReference type="GO" id="GO:0005525">
    <property type="term" value="F:GTP binding"/>
    <property type="evidence" value="ECO:0007669"/>
    <property type="project" value="InterPro"/>
</dbReference>
<dbReference type="AlphaFoldDB" id="A0AA36C858"/>
<dbReference type="Pfam" id="PF00071">
    <property type="entry name" value="Ras"/>
    <property type="match status" value="1"/>
</dbReference>
<dbReference type="GO" id="GO:0003924">
    <property type="term" value="F:GTPase activity"/>
    <property type="evidence" value="ECO:0007669"/>
    <property type="project" value="InterPro"/>
</dbReference>
<protein>
    <submittedName>
        <fullName evidence="1">Uncharacterized protein</fullName>
    </submittedName>
</protein>
<name>A0AA36C858_9BILA</name>
<dbReference type="InterPro" id="IPR001806">
    <property type="entry name" value="Small_GTPase"/>
</dbReference>
<dbReference type="Gene3D" id="3.40.50.300">
    <property type="entry name" value="P-loop containing nucleotide triphosphate hydrolases"/>
    <property type="match status" value="1"/>
</dbReference>
<dbReference type="Proteomes" id="UP001177023">
    <property type="component" value="Unassembled WGS sequence"/>
</dbReference>
<dbReference type="SUPFAM" id="SSF52540">
    <property type="entry name" value="P-loop containing nucleoside triphosphate hydrolases"/>
    <property type="match status" value="1"/>
</dbReference>
<dbReference type="EMBL" id="CATQJA010000808">
    <property type="protein sequence ID" value="CAJ0564153.1"/>
    <property type="molecule type" value="Genomic_DNA"/>
</dbReference>
<accession>A0AA36C858</accession>
<comment type="caution">
    <text evidence="1">The sequence shown here is derived from an EMBL/GenBank/DDBJ whole genome shotgun (WGS) entry which is preliminary data.</text>
</comment>
<evidence type="ECO:0000313" key="1">
    <source>
        <dbReference type="EMBL" id="CAJ0564153.1"/>
    </source>
</evidence>
<proteinExistence type="predicted"/>
<keyword evidence="2" id="KW-1185">Reference proteome</keyword>
<gene>
    <name evidence="1" type="ORF">MSPICULIGERA_LOCUS2839</name>
</gene>
<feature type="non-terminal residue" evidence="1">
    <location>
        <position position="119"/>
    </location>
</feature>
<dbReference type="InterPro" id="IPR027417">
    <property type="entry name" value="P-loop_NTPase"/>
</dbReference>
<sequence>MLLIDTPGLDVMEYVTAKLSTENVTFCYVFDASRQDGLRLVMECIKKTAAIRGKEVGYLIGTHHDLRDGSVIPQIDGATVAEENNLYYVQFDKNMRTDDLEKEMLQEYTRKLESNVRSK</sequence>
<reference evidence="1" key="1">
    <citation type="submission" date="2023-06" db="EMBL/GenBank/DDBJ databases">
        <authorList>
            <person name="Delattre M."/>
        </authorList>
    </citation>
    <scope>NUCLEOTIDE SEQUENCE</scope>
    <source>
        <strain evidence="1">AF72</strain>
    </source>
</reference>